<name>A0A1T4Y766_9BACT</name>
<dbReference type="RefSeq" id="WP_078718362.1">
    <property type="nucleotide sequence ID" value="NZ_FUYC01000031.1"/>
</dbReference>
<organism evidence="5 6">
    <name type="scientific">Paucidesulfovibrio gracilis DSM 16080</name>
    <dbReference type="NCBI Taxonomy" id="1121449"/>
    <lineage>
        <taxon>Bacteria</taxon>
        <taxon>Pseudomonadati</taxon>
        <taxon>Thermodesulfobacteriota</taxon>
        <taxon>Desulfovibrionia</taxon>
        <taxon>Desulfovibrionales</taxon>
        <taxon>Desulfovibrionaceae</taxon>
        <taxon>Paucidesulfovibrio</taxon>
    </lineage>
</organism>
<proteinExistence type="inferred from homology"/>
<dbReference type="SUPFAM" id="SSF102522">
    <property type="entry name" value="Bacterial fluorinating enzyme, N-terminal domain"/>
    <property type="match status" value="1"/>
</dbReference>
<dbReference type="PANTHER" id="PTHR35092:SF1">
    <property type="entry name" value="CHLORINASE MJ1651"/>
    <property type="match status" value="1"/>
</dbReference>
<feature type="domain" description="S-adenosyl-l-methionine hydroxide adenosyltransferase N-terminal" evidence="3">
    <location>
        <begin position="5"/>
        <end position="151"/>
    </location>
</feature>
<dbReference type="InterPro" id="IPR046470">
    <property type="entry name" value="SAM_HAT_C"/>
</dbReference>
<reference evidence="5 6" key="1">
    <citation type="submission" date="2017-02" db="EMBL/GenBank/DDBJ databases">
        <authorList>
            <person name="Peterson S.W."/>
        </authorList>
    </citation>
    <scope>NUCLEOTIDE SEQUENCE [LARGE SCALE GENOMIC DNA]</scope>
    <source>
        <strain evidence="5 6">DSM 16080</strain>
    </source>
</reference>
<comment type="similarity">
    <text evidence="2">Belongs to the SAM hydrolase / SAM-dependent halogenase family.</text>
</comment>
<evidence type="ECO:0000313" key="6">
    <source>
        <dbReference type="Proteomes" id="UP000190027"/>
    </source>
</evidence>
<dbReference type="InterPro" id="IPR046469">
    <property type="entry name" value="SAM_HAT_N"/>
</dbReference>
<dbReference type="Pfam" id="PF20257">
    <property type="entry name" value="SAM_HAT_C"/>
    <property type="match status" value="1"/>
</dbReference>
<dbReference type="Pfam" id="PF01887">
    <property type="entry name" value="SAM_HAT_N"/>
    <property type="match status" value="1"/>
</dbReference>
<protein>
    <recommendedName>
        <fullName evidence="7">S-adenosyl-l-methionine hydroxide adenosyltransferase</fullName>
    </recommendedName>
</protein>
<evidence type="ECO:0000256" key="1">
    <source>
        <dbReference type="ARBA" id="ARBA00022691"/>
    </source>
</evidence>
<dbReference type="Gene3D" id="2.40.30.90">
    <property type="entry name" value="Bacterial fluorinating enzyme like"/>
    <property type="match status" value="1"/>
</dbReference>
<accession>A0A1T4Y766</accession>
<evidence type="ECO:0008006" key="7">
    <source>
        <dbReference type="Google" id="ProtNLM"/>
    </source>
</evidence>
<evidence type="ECO:0000256" key="2">
    <source>
        <dbReference type="ARBA" id="ARBA00024035"/>
    </source>
</evidence>
<evidence type="ECO:0000313" key="5">
    <source>
        <dbReference type="EMBL" id="SKA97131.1"/>
    </source>
</evidence>
<dbReference type="InterPro" id="IPR002747">
    <property type="entry name" value="SAM_OH_AdoTrfase"/>
</dbReference>
<keyword evidence="1" id="KW-0949">S-adenosyl-L-methionine</keyword>
<feature type="domain" description="S-adenosyl-l-methionine hydroxide adenosyltransferase C-terminal" evidence="4">
    <location>
        <begin position="182"/>
        <end position="263"/>
    </location>
</feature>
<dbReference type="PIRSF" id="PIRSF006779">
    <property type="entry name" value="UCP006779"/>
    <property type="match status" value="1"/>
</dbReference>
<dbReference type="AlphaFoldDB" id="A0A1T4Y766"/>
<evidence type="ECO:0000259" key="4">
    <source>
        <dbReference type="Pfam" id="PF20257"/>
    </source>
</evidence>
<dbReference type="SUPFAM" id="SSF101852">
    <property type="entry name" value="Bacterial fluorinating enzyme, C-terminal domain"/>
    <property type="match status" value="1"/>
</dbReference>
<dbReference type="InterPro" id="IPR023228">
    <property type="entry name" value="SAM_OH_AdoTrfase_N_sf"/>
</dbReference>
<dbReference type="InterPro" id="IPR023227">
    <property type="entry name" value="SAM_OH_AdoTrfase_C_sf"/>
</dbReference>
<dbReference type="OrthoDB" id="9792195at2"/>
<dbReference type="Gene3D" id="3.40.50.10790">
    <property type="entry name" value="S-adenosyl-l-methionine hydroxide adenosyltransferase, N-terminal"/>
    <property type="match status" value="1"/>
</dbReference>
<evidence type="ECO:0000259" key="3">
    <source>
        <dbReference type="Pfam" id="PF01887"/>
    </source>
</evidence>
<dbReference type="PANTHER" id="PTHR35092">
    <property type="entry name" value="CHLORINASE MJ1651"/>
    <property type="match status" value="1"/>
</dbReference>
<dbReference type="STRING" id="1121449.SAMN02745704_02822"/>
<sequence>MARPIALLTDFGLDDPYVGQVKGVLARLAPESRVLDLTHAVAPFQVGQAAFFLAAGARHFPESTVFLAVVDPGVGTDRRIVVARLEDQLFVAPDNGLLGLLLCPRALGQRTPEIVSVTYDHERVSATFHGRDVFAPLTADLAKGALPADLGEQVAVQDLVRHPATSPRPLTPEDQGQRVTAHVLHVDRFGNVVLNLQPGALFHALIGSGQHRGVPAFPRAVRTYADLRDREVGMLEGSQGLLELAVNQGSAARLMGCQVGHTVSLTLGDG</sequence>
<keyword evidence="6" id="KW-1185">Reference proteome</keyword>
<dbReference type="Proteomes" id="UP000190027">
    <property type="component" value="Unassembled WGS sequence"/>
</dbReference>
<dbReference type="EMBL" id="FUYC01000031">
    <property type="protein sequence ID" value="SKA97131.1"/>
    <property type="molecule type" value="Genomic_DNA"/>
</dbReference>
<gene>
    <name evidence="5" type="ORF">SAMN02745704_02822</name>
</gene>